<reference evidence="1" key="2">
    <citation type="submission" date="2020-11" db="EMBL/GenBank/DDBJ databases">
        <authorList>
            <person name="McCartney M.A."/>
            <person name="Auch B."/>
            <person name="Kono T."/>
            <person name="Mallez S."/>
            <person name="Becker A."/>
            <person name="Gohl D.M."/>
            <person name="Silverstein K.A.T."/>
            <person name="Koren S."/>
            <person name="Bechman K.B."/>
            <person name="Herman A."/>
            <person name="Abrahante J.E."/>
            <person name="Garbe J."/>
        </authorList>
    </citation>
    <scope>NUCLEOTIDE SEQUENCE</scope>
    <source>
        <strain evidence="1">Duluth1</strain>
        <tissue evidence="1">Whole animal</tissue>
    </source>
</reference>
<comment type="caution">
    <text evidence="1">The sequence shown here is derived from an EMBL/GenBank/DDBJ whole genome shotgun (WGS) entry which is preliminary data.</text>
</comment>
<proteinExistence type="predicted"/>
<sequence>MSYCHRLKSTLEDEKEERGMYDDQNHGYCYKRRELRHAKHINLDSMEITRKRIGR</sequence>
<protein>
    <submittedName>
        <fullName evidence="1">Uncharacterized protein</fullName>
    </submittedName>
</protein>
<gene>
    <name evidence="1" type="ORF">DPMN_070161</name>
</gene>
<dbReference type="AlphaFoldDB" id="A0A9D3Z0G8"/>
<dbReference type="EMBL" id="JAIWYP010000014">
    <property type="protein sequence ID" value="KAH3710670.1"/>
    <property type="molecule type" value="Genomic_DNA"/>
</dbReference>
<reference evidence="1" key="1">
    <citation type="journal article" date="2019" name="bioRxiv">
        <title>The Genome of the Zebra Mussel, Dreissena polymorpha: A Resource for Invasive Species Research.</title>
        <authorList>
            <person name="McCartney M.A."/>
            <person name="Auch B."/>
            <person name="Kono T."/>
            <person name="Mallez S."/>
            <person name="Zhang Y."/>
            <person name="Obille A."/>
            <person name="Becker A."/>
            <person name="Abrahante J.E."/>
            <person name="Garbe J."/>
            <person name="Badalamenti J.P."/>
            <person name="Herman A."/>
            <person name="Mangelson H."/>
            <person name="Liachko I."/>
            <person name="Sullivan S."/>
            <person name="Sone E.D."/>
            <person name="Koren S."/>
            <person name="Silverstein K.A.T."/>
            <person name="Beckman K.B."/>
            <person name="Gohl D.M."/>
        </authorList>
    </citation>
    <scope>NUCLEOTIDE SEQUENCE</scope>
    <source>
        <strain evidence="1">Duluth1</strain>
        <tissue evidence="1">Whole animal</tissue>
    </source>
</reference>
<evidence type="ECO:0000313" key="1">
    <source>
        <dbReference type="EMBL" id="KAH3710670.1"/>
    </source>
</evidence>
<dbReference type="Proteomes" id="UP000828390">
    <property type="component" value="Unassembled WGS sequence"/>
</dbReference>
<keyword evidence="2" id="KW-1185">Reference proteome</keyword>
<accession>A0A9D3Z0G8</accession>
<name>A0A9D3Z0G8_DREPO</name>
<organism evidence="1 2">
    <name type="scientific">Dreissena polymorpha</name>
    <name type="common">Zebra mussel</name>
    <name type="synonym">Mytilus polymorpha</name>
    <dbReference type="NCBI Taxonomy" id="45954"/>
    <lineage>
        <taxon>Eukaryota</taxon>
        <taxon>Metazoa</taxon>
        <taxon>Spiralia</taxon>
        <taxon>Lophotrochozoa</taxon>
        <taxon>Mollusca</taxon>
        <taxon>Bivalvia</taxon>
        <taxon>Autobranchia</taxon>
        <taxon>Heteroconchia</taxon>
        <taxon>Euheterodonta</taxon>
        <taxon>Imparidentia</taxon>
        <taxon>Neoheterodontei</taxon>
        <taxon>Myida</taxon>
        <taxon>Dreissenoidea</taxon>
        <taxon>Dreissenidae</taxon>
        <taxon>Dreissena</taxon>
    </lineage>
</organism>
<evidence type="ECO:0000313" key="2">
    <source>
        <dbReference type="Proteomes" id="UP000828390"/>
    </source>
</evidence>